<comment type="similarity">
    <text evidence="1">Belongs to the universal stress protein A family.</text>
</comment>
<evidence type="ECO:0000313" key="4">
    <source>
        <dbReference type="Proteomes" id="UP001596456"/>
    </source>
</evidence>
<dbReference type="Proteomes" id="UP001596456">
    <property type="component" value="Unassembled WGS sequence"/>
</dbReference>
<dbReference type="PANTHER" id="PTHR46268">
    <property type="entry name" value="STRESS RESPONSE PROTEIN NHAX"/>
    <property type="match status" value="1"/>
</dbReference>
<sequence length="295" mass="31739">MSVHPSADAMPRHLLLATDLSARCDRALDRAAQLAEEWRAELTALNVLDPTASPDQAIAWAGGAGDEQLLQVAWRQLARDLKAVKVPVRLCISRSGDAAAAIRRTAADRQSGLIITGVSRSETLGRFLVGSTVETLARSLPEPLLVVHNRVHEPYRRIVVATDFSDSSSHALLAAARFFPGRELIVYHAHASPMAGLAGASVSSRLSASIKENECAAFLAATAIPEGTKLRTVVEHGAIESTLTRYVREHEIDLVVMGSHGRSGIMSLLLGSTAARLLDWLPCDMLLVPDPRARQ</sequence>
<reference evidence="4" key="1">
    <citation type="journal article" date="2019" name="Int. J. Syst. Evol. Microbiol.">
        <title>The Global Catalogue of Microorganisms (GCM) 10K type strain sequencing project: providing services to taxonomists for standard genome sequencing and annotation.</title>
        <authorList>
            <consortium name="The Broad Institute Genomics Platform"/>
            <consortium name="The Broad Institute Genome Sequencing Center for Infectious Disease"/>
            <person name="Wu L."/>
            <person name="Ma J."/>
        </authorList>
    </citation>
    <scope>NUCLEOTIDE SEQUENCE [LARGE SCALE GENOMIC DNA]</scope>
    <source>
        <strain evidence="4">CGMCC 1.16275</strain>
    </source>
</reference>
<gene>
    <name evidence="3" type="ORF">ACFQPS_19130</name>
</gene>
<dbReference type="Gene3D" id="3.40.50.620">
    <property type="entry name" value="HUPs"/>
    <property type="match status" value="2"/>
</dbReference>
<evidence type="ECO:0000313" key="3">
    <source>
        <dbReference type="EMBL" id="MFC7335289.1"/>
    </source>
</evidence>
<dbReference type="PANTHER" id="PTHR46268:SF6">
    <property type="entry name" value="UNIVERSAL STRESS PROTEIN UP12"/>
    <property type="match status" value="1"/>
</dbReference>
<dbReference type="EMBL" id="JBHTCM010000028">
    <property type="protein sequence ID" value="MFC7335289.1"/>
    <property type="molecule type" value="Genomic_DNA"/>
</dbReference>
<dbReference type="Pfam" id="PF00582">
    <property type="entry name" value="Usp"/>
    <property type="match status" value="2"/>
</dbReference>
<feature type="domain" description="UspA" evidence="2">
    <location>
        <begin position="155"/>
        <end position="289"/>
    </location>
</feature>
<dbReference type="InterPro" id="IPR006016">
    <property type="entry name" value="UspA"/>
</dbReference>
<protein>
    <submittedName>
        <fullName evidence="3">Universal stress protein</fullName>
    </submittedName>
</protein>
<dbReference type="SUPFAM" id="SSF52402">
    <property type="entry name" value="Adenine nucleotide alpha hydrolases-like"/>
    <property type="match status" value="2"/>
</dbReference>
<feature type="domain" description="UspA" evidence="2">
    <location>
        <begin position="10"/>
        <end position="148"/>
    </location>
</feature>
<evidence type="ECO:0000259" key="2">
    <source>
        <dbReference type="Pfam" id="PF00582"/>
    </source>
</evidence>
<dbReference type="InterPro" id="IPR006015">
    <property type="entry name" value="Universal_stress_UspA"/>
</dbReference>
<keyword evidence="4" id="KW-1185">Reference proteome</keyword>
<dbReference type="CDD" id="cd00293">
    <property type="entry name" value="USP-like"/>
    <property type="match status" value="2"/>
</dbReference>
<evidence type="ECO:0000256" key="1">
    <source>
        <dbReference type="ARBA" id="ARBA00008791"/>
    </source>
</evidence>
<dbReference type="RefSeq" id="WP_377360821.1">
    <property type="nucleotide sequence ID" value="NZ_JBHTCM010000028.1"/>
</dbReference>
<proteinExistence type="inferred from homology"/>
<comment type="caution">
    <text evidence="3">The sequence shown here is derived from an EMBL/GenBank/DDBJ whole genome shotgun (WGS) entry which is preliminary data.</text>
</comment>
<dbReference type="PRINTS" id="PR01438">
    <property type="entry name" value="UNVRSLSTRESS"/>
</dbReference>
<name>A0ABW2L0Q0_9PROT</name>
<dbReference type="InterPro" id="IPR014729">
    <property type="entry name" value="Rossmann-like_a/b/a_fold"/>
</dbReference>
<organism evidence="3 4">
    <name type="scientific">Rhodocista pekingensis</name>
    <dbReference type="NCBI Taxonomy" id="201185"/>
    <lineage>
        <taxon>Bacteria</taxon>
        <taxon>Pseudomonadati</taxon>
        <taxon>Pseudomonadota</taxon>
        <taxon>Alphaproteobacteria</taxon>
        <taxon>Rhodospirillales</taxon>
        <taxon>Azospirillaceae</taxon>
        <taxon>Rhodocista</taxon>
    </lineage>
</organism>
<accession>A0ABW2L0Q0</accession>